<dbReference type="InterPro" id="IPR042099">
    <property type="entry name" value="ANL_N_sf"/>
</dbReference>
<dbReference type="GO" id="GO:0004467">
    <property type="term" value="F:long-chain fatty acid-CoA ligase activity"/>
    <property type="evidence" value="ECO:0007669"/>
    <property type="project" value="UniProtKB-EC"/>
</dbReference>
<dbReference type="Gene3D" id="3.40.50.720">
    <property type="entry name" value="NAD(P)-binding Rossmann-like Domain"/>
    <property type="match status" value="1"/>
</dbReference>
<dbReference type="Pfam" id="PF00501">
    <property type="entry name" value="AMP-binding"/>
    <property type="match status" value="1"/>
</dbReference>
<dbReference type="PANTHER" id="PTHR43272">
    <property type="entry name" value="LONG-CHAIN-FATTY-ACID--COA LIGASE"/>
    <property type="match status" value="1"/>
</dbReference>
<organism evidence="7 8">
    <name type="scientific">Rotaria sordida</name>
    <dbReference type="NCBI Taxonomy" id="392033"/>
    <lineage>
        <taxon>Eukaryota</taxon>
        <taxon>Metazoa</taxon>
        <taxon>Spiralia</taxon>
        <taxon>Gnathifera</taxon>
        <taxon>Rotifera</taxon>
        <taxon>Eurotatoria</taxon>
        <taxon>Bdelloidea</taxon>
        <taxon>Philodinida</taxon>
        <taxon>Philodinidae</taxon>
        <taxon>Rotaria</taxon>
    </lineage>
</organism>
<protein>
    <recommendedName>
        <fullName evidence="5">long-chain-fatty-acid--CoA ligase</fullName>
        <ecNumber evidence="5">6.2.1.3</ecNumber>
    </recommendedName>
</protein>
<accession>A0A818M291</accession>
<evidence type="ECO:0000256" key="3">
    <source>
        <dbReference type="ARBA" id="ARBA00022832"/>
    </source>
</evidence>
<dbReference type="GO" id="GO:0016020">
    <property type="term" value="C:membrane"/>
    <property type="evidence" value="ECO:0007669"/>
    <property type="project" value="TreeGrafter"/>
</dbReference>
<dbReference type="PANTHER" id="PTHR43272:SF33">
    <property type="entry name" value="AMP-BINDING DOMAIN-CONTAINING PROTEIN-RELATED"/>
    <property type="match status" value="1"/>
</dbReference>
<keyword evidence="3" id="KW-0443">Lipid metabolism</keyword>
<name>A0A818M291_9BILA</name>
<evidence type="ECO:0000259" key="6">
    <source>
        <dbReference type="Pfam" id="PF00501"/>
    </source>
</evidence>
<evidence type="ECO:0000256" key="5">
    <source>
        <dbReference type="ARBA" id="ARBA00026121"/>
    </source>
</evidence>
<evidence type="ECO:0000256" key="4">
    <source>
        <dbReference type="ARBA" id="ARBA00022840"/>
    </source>
</evidence>
<gene>
    <name evidence="7" type="ORF">OTI717_LOCUS5911</name>
</gene>
<proteinExistence type="predicted"/>
<feature type="domain" description="AMP-dependent synthetase/ligase" evidence="6">
    <location>
        <begin position="2"/>
        <end position="135"/>
    </location>
</feature>
<dbReference type="EMBL" id="CAJOAX010000401">
    <property type="protein sequence ID" value="CAF3583117.1"/>
    <property type="molecule type" value="Genomic_DNA"/>
</dbReference>
<evidence type="ECO:0000256" key="2">
    <source>
        <dbReference type="ARBA" id="ARBA00022741"/>
    </source>
</evidence>
<keyword evidence="4" id="KW-0067">ATP-binding</keyword>
<evidence type="ECO:0000313" key="8">
    <source>
        <dbReference type="Proteomes" id="UP000663823"/>
    </source>
</evidence>
<keyword evidence="3" id="KW-0276">Fatty acid metabolism</keyword>
<keyword evidence="2" id="KW-0547">Nucleotide-binding</keyword>
<comment type="caution">
    <text evidence="7">The sequence shown here is derived from an EMBL/GenBank/DDBJ whole genome shotgun (WGS) entry which is preliminary data.</text>
</comment>
<dbReference type="Gene3D" id="3.40.50.12780">
    <property type="entry name" value="N-terminal domain of ligase-like"/>
    <property type="match status" value="1"/>
</dbReference>
<dbReference type="InterPro" id="IPR000873">
    <property type="entry name" value="AMP-dep_synth/lig_dom"/>
</dbReference>
<reference evidence="7" key="1">
    <citation type="submission" date="2021-02" db="EMBL/GenBank/DDBJ databases">
        <authorList>
            <person name="Nowell W R."/>
        </authorList>
    </citation>
    <scope>NUCLEOTIDE SEQUENCE</scope>
</reference>
<sequence length="284" mass="32112">MVFPAPPSIWNKIYSEFKSALALTMVADSQQHAEVEEELLRQFSKLIPSRCNTIAIVGAQISPLVLDFMHKCFRHCQIEDGYGITECGGVAFNNCFDPTVIYRLESVPEMNFTLEDQPFPRGELLTKTRQMFSGYVNNPTETRAALTDDGFFRTGDIVELRQIPDRPPYVYIIDRKKNFFKLSNGQFVSPEYLHGIFTRSAFIEQIFIHGDLQLYGSNVCGTREIIRLATYPSNCIPVQYISTISVLPPGIVEEMHIDAISPHCLTTGYGQTLPNKVKDITVKV</sequence>
<dbReference type="EC" id="6.2.1.3" evidence="5"/>
<evidence type="ECO:0000256" key="1">
    <source>
        <dbReference type="ARBA" id="ARBA00022598"/>
    </source>
</evidence>
<dbReference type="AlphaFoldDB" id="A0A818M291"/>
<dbReference type="GO" id="GO:0005783">
    <property type="term" value="C:endoplasmic reticulum"/>
    <property type="evidence" value="ECO:0007669"/>
    <property type="project" value="TreeGrafter"/>
</dbReference>
<dbReference type="Proteomes" id="UP000663823">
    <property type="component" value="Unassembled WGS sequence"/>
</dbReference>
<keyword evidence="1" id="KW-0436">Ligase</keyword>
<evidence type="ECO:0000313" key="7">
    <source>
        <dbReference type="EMBL" id="CAF3583117.1"/>
    </source>
</evidence>
<dbReference type="GO" id="GO:0005524">
    <property type="term" value="F:ATP binding"/>
    <property type="evidence" value="ECO:0007669"/>
    <property type="project" value="UniProtKB-KW"/>
</dbReference>
<dbReference type="SUPFAM" id="SSF56801">
    <property type="entry name" value="Acetyl-CoA synthetase-like"/>
    <property type="match status" value="1"/>
</dbReference>